<dbReference type="PANTHER" id="PTHR11188">
    <property type="entry name" value="ARRESTIN DOMAIN CONTAINING PROTEIN"/>
    <property type="match status" value="1"/>
</dbReference>
<evidence type="ECO:0000256" key="3">
    <source>
        <dbReference type="ARBA" id="ARBA00038766"/>
    </source>
</evidence>
<evidence type="ECO:0000256" key="4">
    <source>
        <dbReference type="SAM" id="MobiDB-lite"/>
    </source>
</evidence>
<dbReference type="EMBL" id="JAPDRK010000003">
    <property type="protein sequence ID" value="KAJ9613956.1"/>
    <property type="molecule type" value="Genomic_DNA"/>
</dbReference>
<dbReference type="Proteomes" id="UP001172673">
    <property type="component" value="Unassembled WGS sequence"/>
</dbReference>
<comment type="subunit">
    <text evidence="3">Interacts with hulA.</text>
</comment>
<dbReference type="GO" id="GO:0070086">
    <property type="term" value="P:ubiquitin-dependent endocytosis"/>
    <property type="evidence" value="ECO:0007669"/>
    <property type="project" value="TreeGrafter"/>
</dbReference>
<feature type="compositionally biased region" description="Polar residues" evidence="4">
    <location>
        <begin position="602"/>
        <end position="611"/>
    </location>
</feature>
<dbReference type="SUPFAM" id="SSF81296">
    <property type="entry name" value="E set domains"/>
    <property type="match status" value="1"/>
</dbReference>
<accession>A0AA39CLU0</accession>
<evidence type="ECO:0000256" key="2">
    <source>
        <dbReference type="ARBA" id="ARBA00022786"/>
    </source>
</evidence>
<dbReference type="InterPro" id="IPR014756">
    <property type="entry name" value="Ig_E-set"/>
</dbReference>
<feature type="region of interest" description="Disordered" evidence="4">
    <location>
        <begin position="440"/>
        <end position="540"/>
    </location>
</feature>
<evidence type="ECO:0000259" key="5">
    <source>
        <dbReference type="SMART" id="SM01017"/>
    </source>
</evidence>
<comment type="similarity">
    <text evidence="1">Belongs to the arrestin family.</text>
</comment>
<dbReference type="InterPro" id="IPR011022">
    <property type="entry name" value="Arrestin_C-like"/>
</dbReference>
<dbReference type="PANTHER" id="PTHR11188:SF17">
    <property type="entry name" value="FI21816P1"/>
    <property type="match status" value="1"/>
</dbReference>
<sequence length="644" mass="70647">MALKFLSAHTPHSGTSSSVKYFDIRLDNSYIVFRGSEDEAASAQIAGSVVLCLTEAMAIHHVDLTLSGILHMSWQSSSTSSMSGRRTAYKEKTFFEKSWTFRDAGKGKTETLQPDNYEWPFSTILEGALPESVEGLKDAWIIYRLKAEISRKRGRDIVIRKPLRVVRTLDSSALELSHAMSVENIWPNKIEYSISIPNKAVAFGSFVQVDFKLISLLKGLVIGNVSTQVKEEQEFVVDPEWGVSALNNGVTKTDRVIATDLYRVDAEQDEQVIDEVAEGYQFSRYLELPKSLNQCLQDCNVKGVKIRHKVKFNVQLHNPDGHISELRANLPVSFYISPSLPINDDNSLVDQTPQAGRAAIANDILNAAPPVYGQHTLDALYSDVSGYRTPGTALSTPGTPYLHSRHASSENLASLTAMANGNYVSPAALQTRLQNLDVGDSSIQDLPGNEDSEIQSLGVPGVTRSRNNSASRVNPEDYFQPHDLSNGNTHPRISPSDVGAISSDPPPMHSQSSSDLVSRRTSEEEDGQFSGTRTPFPQYDHMEDLARVPSYSTAVKTPAPRQLSDASVSLPTYGAATQPSPPSLAEPPTAHIRTSPRLPGRITTSSQSPDSPINGPPRGSLNHRSVGSIQDEERRLRMLQMRGR</sequence>
<dbReference type="GO" id="GO:0031625">
    <property type="term" value="F:ubiquitin protein ligase binding"/>
    <property type="evidence" value="ECO:0007669"/>
    <property type="project" value="TreeGrafter"/>
</dbReference>
<dbReference type="Pfam" id="PF02752">
    <property type="entry name" value="Arrestin_C"/>
    <property type="match status" value="1"/>
</dbReference>
<feature type="region of interest" description="Disordered" evidence="4">
    <location>
        <begin position="571"/>
        <end position="644"/>
    </location>
</feature>
<protein>
    <recommendedName>
        <fullName evidence="5">Arrestin C-terminal-like domain-containing protein</fullName>
    </recommendedName>
</protein>
<keyword evidence="7" id="KW-1185">Reference proteome</keyword>
<name>A0AA39CLU0_9EURO</name>
<dbReference type="InterPro" id="IPR014752">
    <property type="entry name" value="Arrestin-like_C"/>
</dbReference>
<reference evidence="6" key="1">
    <citation type="submission" date="2022-10" db="EMBL/GenBank/DDBJ databases">
        <title>Culturing micro-colonial fungi from biological soil crusts in the Mojave desert and describing Neophaeococcomyces mojavensis, and introducing the new genera and species Taxawa tesnikishii.</title>
        <authorList>
            <person name="Kurbessoian T."/>
            <person name="Stajich J.E."/>
        </authorList>
    </citation>
    <scope>NUCLEOTIDE SEQUENCE</scope>
    <source>
        <strain evidence="6">TK_41</strain>
    </source>
</reference>
<dbReference type="SMART" id="SM01017">
    <property type="entry name" value="Arrestin_C"/>
    <property type="match status" value="1"/>
</dbReference>
<gene>
    <name evidence="6" type="ORF">H2200_002092</name>
</gene>
<proteinExistence type="inferred from homology"/>
<dbReference type="InterPro" id="IPR011021">
    <property type="entry name" value="Arrestin-like_N"/>
</dbReference>
<evidence type="ECO:0000313" key="7">
    <source>
        <dbReference type="Proteomes" id="UP001172673"/>
    </source>
</evidence>
<dbReference type="InterPro" id="IPR050357">
    <property type="entry name" value="Arrestin_domain-protein"/>
</dbReference>
<evidence type="ECO:0000256" key="1">
    <source>
        <dbReference type="ARBA" id="ARBA00005298"/>
    </source>
</evidence>
<evidence type="ECO:0000313" key="6">
    <source>
        <dbReference type="EMBL" id="KAJ9613956.1"/>
    </source>
</evidence>
<feature type="domain" description="Arrestin C-terminal-like" evidence="5">
    <location>
        <begin position="186"/>
        <end position="339"/>
    </location>
</feature>
<dbReference type="GO" id="GO:0030674">
    <property type="term" value="F:protein-macromolecule adaptor activity"/>
    <property type="evidence" value="ECO:0007669"/>
    <property type="project" value="TreeGrafter"/>
</dbReference>
<keyword evidence="2" id="KW-0833">Ubl conjugation pathway</keyword>
<organism evidence="6 7">
    <name type="scientific">Cladophialophora chaetospira</name>
    <dbReference type="NCBI Taxonomy" id="386627"/>
    <lineage>
        <taxon>Eukaryota</taxon>
        <taxon>Fungi</taxon>
        <taxon>Dikarya</taxon>
        <taxon>Ascomycota</taxon>
        <taxon>Pezizomycotina</taxon>
        <taxon>Eurotiomycetes</taxon>
        <taxon>Chaetothyriomycetidae</taxon>
        <taxon>Chaetothyriales</taxon>
        <taxon>Herpotrichiellaceae</taxon>
        <taxon>Cladophialophora</taxon>
    </lineage>
</organism>
<dbReference type="GO" id="GO:0005829">
    <property type="term" value="C:cytosol"/>
    <property type="evidence" value="ECO:0007669"/>
    <property type="project" value="TreeGrafter"/>
</dbReference>
<dbReference type="GO" id="GO:0005886">
    <property type="term" value="C:plasma membrane"/>
    <property type="evidence" value="ECO:0007669"/>
    <property type="project" value="TreeGrafter"/>
</dbReference>
<dbReference type="AlphaFoldDB" id="A0AA39CLU0"/>
<comment type="caution">
    <text evidence="6">The sequence shown here is derived from an EMBL/GenBank/DDBJ whole genome shotgun (WGS) entry which is preliminary data.</text>
</comment>
<dbReference type="Gene3D" id="2.60.40.640">
    <property type="match status" value="1"/>
</dbReference>
<dbReference type="Pfam" id="PF00339">
    <property type="entry name" value="Arrestin_N"/>
    <property type="match status" value="1"/>
</dbReference>